<feature type="compositionally biased region" description="Polar residues" evidence="1">
    <location>
        <begin position="1"/>
        <end position="11"/>
    </location>
</feature>
<dbReference type="EMBL" id="CAJNNV010031284">
    <property type="protein sequence ID" value="CAE8635440.1"/>
    <property type="molecule type" value="Genomic_DNA"/>
</dbReference>
<gene>
    <name evidence="2" type="ORF">PGLA1383_LOCUS51036</name>
</gene>
<proteinExistence type="predicted"/>
<feature type="compositionally biased region" description="Low complexity" evidence="1">
    <location>
        <begin position="32"/>
        <end position="45"/>
    </location>
</feature>
<evidence type="ECO:0000256" key="1">
    <source>
        <dbReference type="SAM" id="MobiDB-lite"/>
    </source>
</evidence>
<feature type="non-terminal residue" evidence="2">
    <location>
        <position position="1"/>
    </location>
</feature>
<keyword evidence="3" id="KW-1185">Reference proteome</keyword>
<name>A0A813HB91_POLGL</name>
<comment type="caution">
    <text evidence="2">The sequence shown here is derived from an EMBL/GenBank/DDBJ whole genome shotgun (WGS) entry which is preliminary data.</text>
</comment>
<organism evidence="2 3">
    <name type="scientific">Polarella glacialis</name>
    <name type="common">Dinoflagellate</name>
    <dbReference type="NCBI Taxonomy" id="89957"/>
    <lineage>
        <taxon>Eukaryota</taxon>
        <taxon>Sar</taxon>
        <taxon>Alveolata</taxon>
        <taxon>Dinophyceae</taxon>
        <taxon>Suessiales</taxon>
        <taxon>Suessiaceae</taxon>
        <taxon>Polarella</taxon>
    </lineage>
</organism>
<protein>
    <submittedName>
        <fullName evidence="2">Uncharacterized protein</fullName>
    </submittedName>
</protein>
<evidence type="ECO:0000313" key="2">
    <source>
        <dbReference type="EMBL" id="CAE8635440.1"/>
    </source>
</evidence>
<accession>A0A813HB91</accession>
<reference evidence="2" key="1">
    <citation type="submission" date="2021-02" db="EMBL/GenBank/DDBJ databases">
        <authorList>
            <person name="Dougan E. K."/>
            <person name="Rhodes N."/>
            <person name="Thang M."/>
            <person name="Chan C."/>
        </authorList>
    </citation>
    <scope>NUCLEOTIDE SEQUENCE</scope>
</reference>
<dbReference type="AlphaFoldDB" id="A0A813HB91"/>
<feature type="region of interest" description="Disordered" evidence="1">
    <location>
        <begin position="1"/>
        <end position="48"/>
    </location>
</feature>
<evidence type="ECO:0000313" key="3">
    <source>
        <dbReference type="Proteomes" id="UP000654075"/>
    </source>
</evidence>
<sequence length="146" mass="16713">AAAELTQTQQRGKSHVKRQVVWSDAKPKATARRSSAPSPRSQASSCTCGLRHRKKMSCQSNVRRLKKRLAREVSMQALNRLRLAKKDEEILAARHARRSREQAVIPNDIREFLARNPQVSSLNQLFILRRQSTIRRYTRPDSGSQV</sequence>
<dbReference type="Proteomes" id="UP000654075">
    <property type="component" value="Unassembled WGS sequence"/>
</dbReference>